<name>A0A0A9GTT6_ARUDO</name>
<evidence type="ECO:0000313" key="1">
    <source>
        <dbReference type="EMBL" id="JAE27957.1"/>
    </source>
</evidence>
<dbReference type="EMBL" id="GBRH01169939">
    <property type="protein sequence ID" value="JAE27957.1"/>
    <property type="molecule type" value="Transcribed_RNA"/>
</dbReference>
<sequence length="29" mass="3192">MHDFHTRTSSVPVGFALLVWTSCNTILGT</sequence>
<reference evidence="1" key="1">
    <citation type="submission" date="2014-09" db="EMBL/GenBank/DDBJ databases">
        <authorList>
            <person name="Magalhaes I.L.F."/>
            <person name="Oliveira U."/>
            <person name="Santos F.R."/>
            <person name="Vidigal T.H.D.A."/>
            <person name="Brescovit A.D."/>
            <person name="Santos A.J."/>
        </authorList>
    </citation>
    <scope>NUCLEOTIDE SEQUENCE</scope>
    <source>
        <tissue evidence="1">Shoot tissue taken approximately 20 cm above the soil surface</tissue>
    </source>
</reference>
<protein>
    <submittedName>
        <fullName evidence="1">Uncharacterized protein</fullName>
    </submittedName>
</protein>
<organism evidence="1">
    <name type="scientific">Arundo donax</name>
    <name type="common">Giant reed</name>
    <name type="synonym">Donax arundinaceus</name>
    <dbReference type="NCBI Taxonomy" id="35708"/>
    <lineage>
        <taxon>Eukaryota</taxon>
        <taxon>Viridiplantae</taxon>
        <taxon>Streptophyta</taxon>
        <taxon>Embryophyta</taxon>
        <taxon>Tracheophyta</taxon>
        <taxon>Spermatophyta</taxon>
        <taxon>Magnoliopsida</taxon>
        <taxon>Liliopsida</taxon>
        <taxon>Poales</taxon>
        <taxon>Poaceae</taxon>
        <taxon>PACMAD clade</taxon>
        <taxon>Arundinoideae</taxon>
        <taxon>Arundineae</taxon>
        <taxon>Arundo</taxon>
    </lineage>
</organism>
<accession>A0A0A9GTT6</accession>
<dbReference type="PROSITE" id="PS51257">
    <property type="entry name" value="PROKAR_LIPOPROTEIN"/>
    <property type="match status" value="1"/>
</dbReference>
<proteinExistence type="predicted"/>
<dbReference type="AlphaFoldDB" id="A0A0A9GTT6"/>
<reference evidence="1" key="2">
    <citation type="journal article" date="2015" name="Data Brief">
        <title>Shoot transcriptome of the giant reed, Arundo donax.</title>
        <authorList>
            <person name="Barrero R.A."/>
            <person name="Guerrero F.D."/>
            <person name="Moolhuijzen P."/>
            <person name="Goolsby J.A."/>
            <person name="Tidwell J."/>
            <person name="Bellgard S.E."/>
            <person name="Bellgard M.I."/>
        </authorList>
    </citation>
    <scope>NUCLEOTIDE SEQUENCE</scope>
    <source>
        <tissue evidence="1">Shoot tissue taken approximately 20 cm above the soil surface</tissue>
    </source>
</reference>